<dbReference type="Proteomes" id="UP001460270">
    <property type="component" value="Unassembled WGS sequence"/>
</dbReference>
<accession>A0AAW0MJD1</accession>
<protein>
    <submittedName>
        <fullName evidence="1">Uncharacterized protein</fullName>
    </submittedName>
</protein>
<dbReference type="EMBL" id="JBBPFD010000043">
    <property type="protein sequence ID" value="KAK7880859.1"/>
    <property type="molecule type" value="Genomic_DNA"/>
</dbReference>
<name>A0AAW0MJD1_9GOBI</name>
<organism evidence="1 2">
    <name type="scientific">Mugilogobius chulae</name>
    <name type="common">yellowstripe goby</name>
    <dbReference type="NCBI Taxonomy" id="88201"/>
    <lineage>
        <taxon>Eukaryota</taxon>
        <taxon>Metazoa</taxon>
        <taxon>Chordata</taxon>
        <taxon>Craniata</taxon>
        <taxon>Vertebrata</taxon>
        <taxon>Euteleostomi</taxon>
        <taxon>Actinopterygii</taxon>
        <taxon>Neopterygii</taxon>
        <taxon>Teleostei</taxon>
        <taxon>Neoteleostei</taxon>
        <taxon>Acanthomorphata</taxon>
        <taxon>Gobiaria</taxon>
        <taxon>Gobiiformes</taxon>
        <taxon>Gobioidei</taxon>
        <taxon>Gobiidae</taxon>
        <taxon>Gobionellinae</taxon>
        <taxon>Mugilogobius</taxon>
    </lineage>
</organism>
<gene>
    <name evidence="1" type="ORF">WMY93_032498</name>
</gene>
<proteinExistence type="predicted"/>
<sequence>MNGKQSLPEGIRGESIVFAERSSVRATISKTSSAGPHVIKAGRRTHHDCDRTTPSCSDLGGVRSLERQERAQKILSGGRTKVYTCSYMYFTIYYAAKITVNLNHDGDPSYTRQSLSSAGACVQTADESRVLRALYGSESGPDVEIRLVSEHSR</sequence>
<reference evidence="2" key="1">
    <citation type="submission" date="2024-04" db="EMBL/GenBank/DDBJ databases">
        <title>Salinicola lusitanus LLJ914,a marine bacterium isolated from the Okinawa Trough.</title>
        <authorList>
            <person name="Li J."/>
        </authorList>
    </citation>
    <scope>NUCLEOTIDE SEQUENCE [LARGE SCALE GENOMIC DNA]</scope>
</reference>
<dbReference type="AlphaFoldDB" id="A0AAW0MJD1"/>
<keyword evidence="2" id="KW-1185">Reference proteome</keyword>
<evidence type="ECO:0000313" key="2">
    <source>
        <dbReference type="Proteomes" id="UP001460270"/>
    </source>
</evidence>
<comment type="caution">
    <text evidence="1">The sequence shown here is derived from an EMBL/GenBank/DDBJ whole genome shotgun (WGS) entry which is preliminary data.</text>
</comment>
<evidence type="ECO:0000313" key="1">
    <source>
        <dbReference type="EMBL" id="KAK7880859.1"/>
    </source>
</evidence>